<reference evidence="1" key="1">
    <citation type="submission" date="2023-07" db="EMBL/GenBank/DDBJ databases">
        <title>Black Yeasts Isolated from many extreme environments.</title>
        <authorList>
            <person name="Coleine C."/>
            <person name="Stajich J.E."/>
            <person name="Selbmann L."/>
        </authorList>
    </citation>
    <scope>NUCLEOTIDE SEQUENCE</scope>
    <source>
        <strain evidence="1">CCFEE 5714</strain>
    </source>
</reference>
<organism evidence="1 2">
    <name type="scientific">Vermiconidia calcicola</name>
    <dbReference type="NCBI Taxonomy" id="1690605"/>
    <lineage>
        <taxon>Eukaryota</taxon>
        <taxon>Fungi</taxon>
        <taxon>Dikarya</taxon>
        <taxon>Ascomycota</taxon>
        <taxon>Pezizomycotina</taxon>
        <taxon>Dothideomycetes</taxon>
        <taxon>Dothideomycetidae</taxon>
        <taxon>Mycosphaerellales</taxon>
        <taxon>Extremaceae</taxon>
        <taxon>Vermiconidia</taxon>
    </lineage>
</organism>
<accession>A0ACC3NTS9</accession>
<dbReference type="Proteomes" id="UP001281147">
    <property type="component" value="Unassembled WGS sequence"/>
</dbReference>
<gene>
    <name evidence="1" type="ORF">LTR37_002535</name>
</gene>
<protein>
    <submittedName>
        <fullName evidence="1">Uncharacterized protein</fullName>
    </submittedName>
</protein>
<proteinExistence type="predicted"/>
<evidence type="ECO:0000313" key="2">
    <source>
        <dbReference type="Proteomes" id="UP001281147"/>
    </source>
</evidence>
<evidence type="ECO:0000313" key="1">
    <source>
        <dbReference type="EMBL" id="KAK3722543.1"/>
    </source>
</evidence>
<dbReference type="EMBL" id="JAUTXU010000013">
    <property type="protein sequence ID" value="KAK3722543.1"/>
    <property type="molecule type" value="Genomic_DNA"/>
</dbReference>
<name>A0ACC3NTS9_9PEZI</name>
<comment type="caution">
    <text evidence="1">The sequence shown here is derived from an EMBL/GenBank/DDBJ whole genome shotgun (WGS) entry which is preliminary data.</text>
</comment>
<keyword evidence="2" id="KW-1185">Reference proteome</keyword>
<sequence>MLFSLREDQNNSYSNVLSKSSPAQEDKNTRNDATFEPLTLTGLEEVWERGYAGSSFRSQQLFAEEITLALRRSHASDATHARNSNLLLHGIESVEVTGQRLVTGDHRHEGVQEVAPKTFHKFLELPPELRDMVYEAIAFDTTIDIDKPSCTQGWPNILHASELISREALPAIYRWASFEATVRNLNFDKVIKFANACETAHIKALELNPWLTIFLEGHEHYVRSMEQVQRGIEPWLAHIRTLATKEICLLWWYEPKQFCSYFEGLNAVQRENKPVRAAGYYGLSELYTQLDNTPLEDEIAKVELRVLLMSLWNSAKPDQAVR</sequence>